<gene>
    <name evidence="2" type="ORF">NK125_02615</name>
</gene>
<feature type="transmembrane region" description="Helical" evidence="1">
    <location>
        <begin position="449"/>
        <end position="471"/>
    </location>
</feature>
<feature type="transmembrane region" description="Helical" evidence="1">
    <location>
        <begin position="7"/>
        <end position="24"/>
    </location>
</feature>
<reference evidence="2 3" key="1">
    <citation type="journal article" date="2022" name="Genome Biol. Evol.">
        <title>Host diet, physiology and behaviors set the stage for Lachnospiraceae cladogenesis.</title>
        <authorList>
            <person name="Vera-Ponce De Leon A."/>
            <person name="Schneider M."/>
            <person name="Jahnes B.C."/>
            <person name="Sadowski V."/>
            <person name="Camuy-Velez L.A."/>
            <person name="Duan J."/>
            <person name="Sabree Z.L."/>
        </authorList>
    </citation>
    <scope>NUCLEOTIDE SEQUENCE [LARGE SCALE GENOMIC DNA]</scope>
    <source>
        <strain evidence="2 3">PAL113</strain>
    </source>
</reference>
<dbReference type="InterPro" id="IPR018674">
    <property type="entry name" value="DUF2142_membrane"/>
</dbReference>
<keyword evidence="1" id="KW-1133">Transmembrane helix</keyword>
<feature type="transmembrane region" description="Helical" evidence="1">
    <location>
        <begin position="627"/>
        <end position="645"/>
    </location>
</feature>
<protein>
    <submittedName>
        <fullName evidence="2">DUF2142 domain-containing protein</fullName>
    </submittedName>
</protein>
<comment type="caution">
    <text evidence="2">The sequence shown here is derived from an EMBL/GenBank/DDBJ whole genome shotgun (WGS) entry which is preliminary data.</text>
</comment>
<evidence type="ECO:0000313" key="2">
    <source>
        <dbReference type="EMBL" id="MCP1101305.1"/>
    </source>
</evidence>
<dbReference type="RefSeq" id="WP_262065084.1">
    <property type="nucleotide sequence ID" value="NZ_JAMXOD010000002.1"/>
</dbReference>
<keyword evidence="1" id="KW-0812">Transmembrane</keyword>
<accession>A0ABT1E641</accession>
<dbReference type="EMBL" id="JAMZFW010000002">
    <property type="protein sequence ID" value="MCP1101305.1"/>
    <property type="molecule type" value="Genomic_DNA"/>
</dbReference>
<feature type="transmembrane region" description="Helical" evidence="1">
    <location>
        <begin position="338"/>
        <end position="358"/>
    </location>
</feature>
<feature type="transmembrane region" description="Helical" evidence="1">
    <location>
        <begin position="214"/>
        <end position="235"/>
    </location>
</feature>
<proteinExistence type="predicted"/>
<keyword evidence="1" id="KW-0472">Membrane</keyword>
<evidence type="ECO:0000313" key="3">
    <source>
        <dbReference type="Proteomes" id="UP001523566"/>
    </source>
</evidence>
<feature type="transmembrane region" description="Helical" evidence="1">
    <location>
        <begin position="384"/>
        <end position="404"/>
    </location>
</feature>
<feature type="transmembrane region" description="Helical" evidence="1">
    <location>
        <begin position="311"/>
        <end position="331"/>
    </location>
</feature>
<dbReference type="Pfam" id="PF09913">
    <property type="entry name" value="DUF2142"/>
    <property type="match status" value="1"/>
</dbReference>
<feature type="transmembrane region" description="Helical" evidence="1">
    <location>
        <begin position="597"/>
        <end position="615"/>
    </location>
</feature>
<dbReference type="Proteomes" id="UP001523566">
    <property type="component" value="Unassembled WGS sequence"/>
</dbReference>
<organism evidence="2 3">
    <name type="scientific">Aequitasia blattaphilus</name>
    <dbReference type="NCBI Taxonomy" id="2949332"/>
    <lineage>
        <taxon>Bacteria</taxon>
        <taxon>Bacillati</taxon>
        <taxon>Bacillota</taxon>
        <taxon>Clostridia</taxon>
        <taxon>Lachnospirales</taxon>
        <taxon>Lachnospiraceae</taxon>
        <taxon>Aequitasia</taxon>
    </lineage>
</organism>
<feature type="transmembrane region" description="Helical" evidence="1">
    <location>
        <begin position="566"/>
        <end position="585"/>
    </location>
</feature>
<sequence>MSKKKAIIIGSFLVLIIGFLAVFYKREVLSVMTEPNVIYKEIRGMNIETNTKVGLREKESVTQKIHMISNEISGLNFTYERDDIAQGLIYLTLKDQDGQEIKQWEIIVETMPEKETYNVFFEEPLKVHPGDVYTMEFTSKKLEGDVRLITGRDELTDRFIHVDGKEIDEKVLGYGIINGNCMSIKWIFGLFVFGGFLSLALTIILIWKKKEVEKIFVTSILVLGCIVILIIPPFISPDEGVHFITAYTQSSKLLGRPVTGDQGRALVDGDAYIYRVSPTLKSRSSYVRFFKGAIGREVSVSPKEDILRSPLSVPGFAYAPQVIGISIGRLLHVNGEQLMYIGRLFALLCYGFIMYWAIKLLPYGKNIYYLIGILPMTLQMTTSFNYDSVLLGSCFFLIAYLLYLKESKKKIGIKDYILVLLPIIAIAGIKPVYLPILAIAFLIPKERFGNGIIKTIAACVMGGCAILTTLITRMTNISGLVNPEIEGVPRYTIASVLGNPVSSLTYMMNTLIDKLSYYIETMVGGPYGWLEIETPSLLLAFTILLFGLAVIQRDGKVRHIYAKERWCYGLISVGTLFLLLFVMMIDHTTVLSPYIEGVQGRYLLPVLPLVLLMVSNKSVVLRKNIDAYIYVGANMVTLTTMFYIFREIIHSP</sequence>
<name>A0ABT1E641_9FIRM</name>
<feature type="transmembrane region" description="Helical" evidence="1">
    <location>
        <begin position="186"/>
        <end position="207"/>
    </location>
</feature>
<feature type="transmembrane region" description="Helical" evidence="1">
    <location>
        <begin position="416"/>
        <end position="443"/>
    </location>
</feature>
<keyword evidence="3" id="KW-1185">Reference proteome</keyword>
<feature type="transmembrane region" description="Helical" evidence="1">
    <location>
        <begin position="491"/>
        <end position="512"/>
    </location>
</feature>
<evidence type="ECO:0000256" key="1">
    <source>
        <dbReference type="SAM" id="Phobius"/>
    </source>
</evidence>
<feature type="transmembrane region" description="Helical" evidence="1">
    <location>
        <begin position="532"/>
        <end position="551"/>
    </location>
</feature>